<evidence type="ECO:0000313" key="2">
    <source>
        <dbReference type="Proteomes" id="UP001218638"/>
    </source>
</evidence>
<reference evidence="1" key="1">
    <citation type="submission" date="2023-03" db="EMBL/GenBank/DDBJ databases">
        <title>Lomoglobus Profundus gen. nov., sp. nov., a novel member of the phylum Verrucomicrobia, isolated from deep-marine sediment of South China Sea.</title>
        <authorList>
            <person name="Ahmad T."/>
            <person name="Ishaq S.E."/>
            <person name="Wang F."/>
        </authorList>
    </citation>
    <scope>NUCLEOTIDE SEQUENCE</scope>
    <source>
        <strain evidence="1">LMO-M01</strain>
    </source>
</reference>
<dbReference type="Proteomes" id="UP001218638">
    <property type="component" value="Chromosome"/>
</dbReference>
<organism evidence="1 2">
    <name type="scientific">Synoicihabitans lomoniglobus</name>
    <dbReference type="NCBI Taxonomy" id="2909285"/>
    <lineage>
        <taxon>Bacteria</taxon>
        <taxon>Pseudomonadati</taxon>
        <taxon>Verrucomicrobiota</taxon>
        <taxon>Opitutia</taxon>
        <taxon>Opitutales</taxon>
        <taxon>Opitutaceae</taxon>
        <taxon>Synoicihabitans</taxon>
    </lineage>
</organism>
<dbReference type="KEGG" id="slom:PXH66_09120"/>
<keyword evidence="2" id="KW-1185">Reference proteome</keyword>
<dbReference type="EMBL" id="CP119075">
    <property type="protein sequence ID" value="WED67010.1"/>
    <property type="molecule type" value="Genomic_DNA"/>
</dbReference>
<gene>
    <name evidence="1" type="ORF">PXH66_09120</name>
</gene>
<evidence type="ECO:0000313" key="1">
    <source>
        <dbReference type="EMBL" id="WED67010.1"/>
    </source>
</evidence>
<name>A0AAF0CRZ7_9BACT</name>
<protein>
    <submittedName>
        <fullName evidence="1">Uncharacterized protein</fullName>
    </submittedName>
</protein>
<accession>A0AAF0CRZ7</accession>
<sequence>MRKSPSISINAENGINGFSSPITRATDMLSQILNDYTRKQTASSAHDTAGEAFATLLLAARDDDALRQQILTLVRMPELQRTTLVRSAIREMKTNQESEEFRAAFALLSTPQAAAAAEAALGGGS</sequence>
<dbReference type="AlphaFoldDB" id="A0AAF0CRZ7"/>
<proteinExistence type="predicted"/>
<dbReference type="RefSeq" id="WP_330932330.1">
    <property type="nucleotide sequence ID" value="NZ_CP119075.1"/>
</dbReference>